<accession>A0A246BLB4</accession>
<evidence type="ECO:0000259" key="3">
    <source>
        <dbReference type="SMART" id="SM00062"/>
    </source>
</evidence>
<dbReference type="EMBL" id="NHMK01000012">
    <property type="protein sequence ID" value="OWL96128.1"/>
    <property type="molecule type" value="Genomic_DNA"/>
</dbReference>
<dbReference type="AlphaFoldDB" id="A0A246BLB4"/>
<dbReference type="InterPro" id="IPR001638">
    <property type="entry name" value="Solute-binding_3/MltF_N"/>
</dbReference>
<dbReference type="PANTHER" id="PTHR35936">
    <property type="entry name" value="MEMBRANE-BOUND LYTIC MUREIN TRANSGLYCOSYLASE F"/>
    <property type="match status" value="1"/>
</dbReference>
<dbReference type="RefSeq" id="WP_088248513.1">
    <property type="nucleotide sequence ID" value="NZ_NHMK01000012.1"/>
</dbReference>
<dbReference type="SMART" id="SM00062">
    <property type="entry name" value="PBPb"/>
    <property type="match status" value="1"/>
</dbReference>
<feature type="signal peptide" evidence="2">
    <location>
        <begin position="1"/>
        <end position="36"/>
    </location>
</feature>
<keyword evidence="5" id="KW-1185">Reference proteome</keyword>
<evidence type="ECO:0000256" key="1">
    <source>
        <dbReference type="ARBA" id="ARBA00022729"/>
    </source>
</evidence>
<evidence type="ECO:0000313" key="4">
    <source>
        <dbReference type="EMBL" id="OWL96128.1"/>
    </source>
</evidence>
<dbReference type="Gene3D" id="3.40.190.10">
    <property type="entry name" value="Periplasmic binding protein-like II"/>
    <property type="match status" value="2"/>
</dbReference>
<feature type="domain" description="Solute-binding protein family 3/N-terminal" evidence="3">
    <location>
        <begin position="47"/>
        <end position="263"/>
    </location>
</feature>
<dbReference type="CDD" id="cd13530">
    <property type="entry name" value="PBP2_peptides_like"/>
    <property type="match status" value="1"/>
</dbReference>
<name>A0A246BLB4_9DEIO</name>
<protein>
    <submittedName>
        <fullName evidence="4">Amino acid ABC transporter substrate-binding protein</fullName>
    </submittedName>
</protein>
<dbReference type="Proteomes" id="UP000197208">
    <property type="component" value="Unassembled WGS sequence"/>
</dbReference>
<dbReference type="SUPFAM" id="SSF53850">
    <property type="entry name" value="Periplasmic binding protein-like II"/>
    <property type="match status" value="1"/>
</dbReference>
<feature type="chain" id="PRO_5012783467" evidence="2">
    <location>
        <begin position="37"/>
        <end position="267"/>
    </location>
</feature>
<reference evidence="4 5" key="1">
    <citation type="submission" date="2017-05" db="EMBL/GenBank/DDBJ databases">
        <title>De novo genome assembly of Deniococcus indicus strain DR1.</title>
        <authorList>
            <person name="Chauhan D."/>
            <person name="Yennamalli R.M."/>
            <person name="Priyadarshini R."/>
        </authorList>
    </citation>
    <scope>NUCLEOTIDE SEQUENCE [LARGE SCALE GENOMIC DNA]</scope>
    <source>
        <strain evidence="4 5">DR1</strain>
    </source>
</reference>
<proteinExistence type="predicted"/>
<gene>
    <name evidence="4" type="ORF">CBQ26_10070</name>
</gene>
<evidence type="ECO:0000313" key="5">
    <source>
        <dbReference type="Proteomes" id="UP000197208"/>
    </source>
</evidence>
<keyword evidence="1 2" id="KW-0732">Signal</keyword>
<dbReference type="OrthoDB" id="9774451at2"/>
<organism evidence="4 5">
    <name type="scientific">Deinococcus indicus</name>
    <dbReference type="NCBI Taxonomy" id="223556"/>
    <lineage>
        <taxon>Bacteria</taxon>
        <taxon>Thermotogati</taxon>
        <taxon>Deinococcota</taxon>
        <taxon>Deinococci</taxon>
        <taxon>Deinococcales</taxon>
        <taxon>Deinococcaceae</taxon>
        <taxon>Deinococcus</taxon>
    </lineage>
</organism>
<dbReference type="PANTHER" id="PTHR35936:SF19">
    <property type="entry name" value="AMINO-ACID-BINDING PROTEIN YXEM-RELATED"/>
    <property type="match status" value="1"/>
</dbReference>
<dbReference type="Pfam" id="PF00497">
    <property type="entry name" value="SBP_bac_3"/>
    <property type="match status" value="1"/>
</dbReference>
<sequence>MTHTTTRQPLTRLHLTRLTLSLGALLGAATLTSAQARTLAEIKASGTLKIGTNAEFKPFTYFEGNTMKGFEYDLGNAIAKQMGVKAEWINQPFDNLLIGLNQNRFDLVISSHGITPERARAVDFSLPHYCSGGVILSRPGGPKTAADLKGKTVSTQVGTTYVDQIKKVTGDRNLRLFPNNSGALQALMSGRVDAMVNEKFYSLEALKLNGKKLQQGEMLFQEKLGMAVAKGNKTLLGAVNASLKTVQANGTYAKISRSHFGQDVRCR</sequence>
<comment type="caution">
    <text evidence="4">The sequence shown here is derived from an EMBL/GenBank/DDBJ whole genome shotgun (WGS) entry which is preliminary data.</text>
</comment>
<evidence type="ECO:0000256" key="2">
    <source>
        <dbReference type="SAM" id="SignalP"/>
    </source>
</evidence>